<dbReference type="AlphaFoldDB" id="A0A2N0D9D5"/>
<dbReference type="PANTHER" id="PTHR30614:SF10">
    <property type="entry name" value="ARGININE ABC TRANSPORTER PERMEASE PROTEIN ARTM"/>
    <property type="match status" value="1"/>
</dbReference>
<reference evidence="12" key="3">
    <citation type="submission" date="2022-09" db="EMBL/GenBank/DDBJ databases">
        <title>Australian commercial rhizobial inoculants.</title>
        <authorList>
            <person name="Kohlmeier M.G."/>
            <person name="O'Hara G.W."/>
            <person name="Colombi E."/>
            <person name="Ramsay J.P."/>
            <person name="Terpolilli J."/>
        </authorList>
    </citation>
    <scope>NUCLEOTIDE SEQUENCE</scope>
    <source>
        <strain evidence="12">WSM1592</strain>
        <plasmid evidence="12">pWSM1592_1</plasmid>
    </source>
</reference>
<comment type="subcellular location">
    <subcellularLocation>
        <location evidence="1">Cell inner membrane</location>
        <topology evidence="1">Multi-pass membrane protein</topology>
    </subcellularLocation>
    <subcellularLocation>
        <location evidence="9">Cell membrane</location>
        <topology evidence="9">Multi-pass membrane protein</topology>
    </subcellularLocation>
</comment>
<dbReference type="RefSeq" id="WP_027512718.1">
    <property type="nucleotide sequence ID" value="NZ_CP104144.1"/>
</dbReference>
<dbReference type="GO" id="GO:0022857">
    <property type="term" value="F:transmembrane transporter activity"/>
    <property type="evidence" value="ECO:0007669"/>
    <property type="project" value="InterPro"/>
</dbReference>
<feature type="domain" description="ABC transmembrane type-1" evidence="10">
    <location>
        <begin position="17"/>
        <end position="214"/>
    </location>
</feature>
<keyword evidence="4" id="KW-1003">Cell membrane</keyword>
<keyword evidence="14" id="KW-1185">Reference proteome</keyword>
<evidence type="ECO:0000313" key="11">
    <source>
        <dbReference type="EMBL" id="PKA42688.1"/>
    </source>
</evidence>
<evidence type="ECO:0000256" key="9">
    <source>
        <dbReference type="RuleBase" id="RU363032"/>
    </source>
</evidence>
<dbReference type="EMBL" id="PIQN01000009">
    <property type="protein sequence ID" value="PKA42688.1"/>
    <property type="molecule type" value="Genomic_DNA"/>
</dbReference>
<keyword evidence="3 9" id="KW-0813">Transport</keyword>
<reference evidence="11 13" key="2">
    <citation type="submission" date="2017-12" db="EMBL/GenBank/DDBJ databases">
        <title>Genome sequence of Rhizobium sullae HCNT1 isolated from Sulla coronaria nodules and featuring peculiar denitrification phenotypes.</title>
        <authorList>
            <person name="De Diego-Diaz B."/>
            <person name="Treu L."/>
            <person name="Campanaro S."/>
            <person name="Da Silva Duarte V."/>
            <person name="Basaglia M."/>
            <person name="Favaro L."/>
            <person name="Casella S."/>
            <person name="Squartini A."/>
        </authorList>
    </citation>
    <scope>NUCLEOTIDE SEQUENCE [LARGE SCALE GENOMIC DNA]</scope>
    <source>
        <strain evidence="11 13">HCNT1</strain>
    </source>
</reference>
<dbReference type="NCBIfam" id="TIGR01726">
    <property type="entry name" value="HEQRo_perm_3TM"/>
    <property type="match status" value="1"/>
</dbReference>
<keyword evidence="12" id="KW-0614">Plasmid</keyword>
<evidence type="ECO:0000256" key="7">
    <source>
        <dbReference type="ARBA" id="ARBA00022989"/>
    </source>
</evidence>
<protein>
    <submittedName>
        <fullName evidence="11">ABC transporter permease</fullName>
    </submittedName>
</protein>
<evidence type="ECO:0000313" key="13">
    <source>
        <dbReference type="Proteomes" id="UP000232164"/>
    </source>
</evidence>
<gene>
    <name evidence="11" type="ORF">CWR43_14670</name>
    <name evidence="12" type="ORF">N2599_22580</name>
</gene>
<keyword evidence="6 9" id="KW-0812">Transmembrane</keyword>
<evidence type="ECO:0000256" key="6">
    <source>
        <dbReference type="ARBA" id="ARBA00022692"/>
    </source>
</evidence>
<reference evidence="11 13" key="1">
    <citation type="submission" date="2017-11" db="EMBL/GenBank/DDBJ databases">
        <authorList>
            <person name="Han C.G."/>
        </authorList>
    </citation>
    <scope>NUCLEOTIDE SEQUENCE [LARGE SCALE GENOMIC DNA]</scope>
    <source>
        <strain evidence="11 13">HCNT1</strain>
    </source>
</reference>
<evidence type="ECO:0000313" key="14">
    <source>
        <dbReference type="Proteomes" id="UP001060123"/>
    </source>
</evidence>
<organism evidence="11 13">
    <name type="scientific">Rhizobium sullae</name>
    <name type="common">Rhizobium hedysari</name>
    <dbReference type="NCBI Taxonomy" id="50338"/>
    <lineage>
        <taxon>Bacteria</taxon>
        <taxon>Pseudomonadati</taxon>
        <taxon>Pseudomonadota</taxon>
        <taxon>Alphaproteobacteria</taxon>
        <taxon>Hyphomicrobiales</taxon>
        <taxon>Rhizobiaceae</taxon>
        <taxon>Rhizobium/Agrobacterium group</taxon>
        <taxon>Rhizobium</taxon>
    </lineage>
</organism>
<dbReference type="InterPro" id="IPR043429">
    <property type="entry name" value="ArtM/GltK/GlnP/TcyL/YhdX-like"/>
</dbReference>
<dbReference type="CDD" id="cd06261">
    <property type="entry name" value="TM_PBP2"/>
    <property type="match status" value="1"/>
</dbReference>
<dbReference type="GO" id="GO:0043190">
    <property type="term" value="C:ATP-binding cassette (ABC) transporter complex"/>
    <property type="evidence" value="ECO:0007669"/>
    <property type="project" value="InterPro"/>
</dbReference>
<dbReference type="STRING" id="1041146.GCA_000427985_03861"/>
<keyword evidence="5" id="KW-0997">Cell inner membrane</keyword>
<evidence type="ECO:0000256" key="8">
    <source>
        <dbReference type="ARBA" id="ARBA00023136"/>
    </source>
</evidence>
<name>A0A2N0D9D5_RHISU</name>
<keyword evidence="8 9" id="KW-0472">Membrane</keyword>
<evidence type="ECO:0000313" key="12">
    <source>
        <dbReference type="EMBL" id="UWU18075.1"/>
    </source>
</evidence>
<dbReference type="InterPro" id="IPR035906">
    <property type="entry name" value="MetI-like_sf"/>
</dbReference>
<feature type="transmembrane region" description="Helical" evidence="9">
    <location>
        <begin position="20"/>
        <end position="41"/>
    </location>
</feature>
<dbReference type="SUPFAM" id="SSF161098">
    <property type="entry name" value="MetI-like"/>
    <property type="match status" value="1"/>
</dbReference>
<dbReference type="Pfam" id="PF00528">
    <property type="entry name" value="BPD_transp_1"/>
    <property type="match status" value="1"/>
</dbReference>
<comment type="similarity">
    <text evidence="2">Belongs to the binding-protein-dependent transport system permease family. HisMQ subfamily.</text>
</comment>
<keyword evidence="7 9" id="KW-1133">Transmembrane helix</keyword>
<dbReference type="Proteomes" id="UP000232164">
    <property type="component" value="Unassembled WGS sequence"/>
</dbReference>
<geneLocation type="plasmid" evidence="12 14">
    <name>pWSM1592_1</name>
</geneLocation>
<dbReference type="Gene3D" id="1.10.3720.10">
    <property type="entry name" value="MetI-like"/>
    <property type="match status" value="1"/>
</dbReference>
<evidence type="ECO:0000259" key="10">
    <source>
        <dbReference type="PROSITE" id="PS50928"/>
    </source>
</evidence>
<dbReference type="InterPro" id="IPR000515">
    <property type="entry name" value="MetI-like"/>
</dbReference>
<evidence type="ECO:0000256" key="2">
    <source>
        <dbReference type="ARBA" id="ARBA00010072"/>
    </source>
</evidence>
<dbReference type="Proteomes" id="UP001060123">
    <property type="component" value="Plasmid pWSM1592_1"/>
</dbReference>
<dbReference type="GO" id="GO:0006865">
    <property type="term" value="P:amino acid transport"/>
    <property type="evidence" value="ECO:0007669"/>
    <property type="project" value="TreeGrafter"/>
</dbReference>
<proteinExistence type="inferred from homology"/>
<evidence type="ECO:0000256" key="5">
    <source>
        <dbReference type="ARBA" id="ARBA00022519"/>
    </source>
</evidence>
<dbReference type="PANTHER" id="PTHR30614">
    <property type="entry name" value="MEMBRANE COMPONENT OF AMINO ACID ABC TRANSPORTER"/>
    <property type="match status" value="1"/>
</dbReference>
<sequence length="246" mass="26706">MDWAFTTETFLSLVSAIPLTLQLAATSIAIGAILALGLALARLSGILVLDWFARFYVFVFRGTPLLVQVFLIYYGLGQFPAVRHSLLWPLLREPYWCAVLALTLNTAAYASEIIRGGLLSVPHGQIEAAKACGMPQLMLFRRIVMPLAIRQALPAYGNEMISMVKATSLASIITLMEVTGVAAKIISETYRAIEVFIVAGTIYLAINFLLTRLIQLLEYRLSPHLRAPPPSVPAASAATAIEGDAS</sequence>
<dbReference type="InterPro" id="IPR010065">
    <property type="entry name" value="AA_ABC_transptr_permease_3TM"/>
</dbReference>
<accession>A0A2N0D9D5</accession>
<feature type="transmembrane region" description="Helical" evidence="9">
    <location>
        <begin position="192"/>
        <end position="210"/>
    </location>
</feature>
<evidence type="ECO:0000256" key="4">
    <source>
        <dbReference type="ARBA" id="ARBA00022475"/>
    </source>
</evidence>
<feature type="transmembrane region" description="Helical" evidence="9">
    <location>
        <begin position="53"/>
        <end position="73"/>
    </location>
</feature>
<dbReference type="PROSITE" id="PS50928">
    <property type="entry name" value="ABC_TM1"/>
    <property type="match status" value="1"/>
</dbReference>
<dbReference type="EMBL" id="CP104144">
    <property type="protein sequence ID" value="UWU18075.1"/>
    <property type="molecule type" value="Genomic_DNA"/>
</dbReference>
<evidence type="ECO:0000256" key="1">
    <source>
        <dbReference type="ARBA" id="ARBA00004429"/>
    </source>
</evidence>
<evidence type="ECO:0000256" key="3">
    <source>
        <dbReference type="ARBA" id="ARBA00022448"/>
    </source>
</evidence>